<reference evidence="9" key="1">
    <citation type="submission" date="2021-06" db="EMBL/GenBank/DDBJ databases">
        <authorList>
            <person name="Hodson N. C."/>
            <person name="Mongue J. A."/>
            <person name="Jaron S. K."/>
        </authorList>
    </citation>
    <scope>NUCLEOTIDE SEQUENCE</scope>
</reference>
<evidence type="ECO:0000256" key="7">
    <source>
        <dbReference type="PROSITE-ProRule" id="PRU01379"/>
    </source>
</evidence>
<evidence type="ECO:0000256" key="2">
    <source>
        <dbReference type="ARBA" id="ARBA00005988"/>
    </source>
</evidence>
<dbReference type="GO" id="GO:0008270">
    <property type="term" value="F:zinc ion binding"/>
    <property type="evidence" value="ECO:0007669"/>
    <property type="project" value="InterPro"/>
</dbReference>
<gene>
    <name evidence="9" type="ORF">AFUS01_LOCUS35467</name>
</gene>
<dbReference type="PANTHER" id="PTHR11705">
    <property type="entry name" value="PROTEASE FAMILY M14 CARBOXYPEPTIDASE A,B"/>
    <property type="match status" value="1"/>
</dbReference>
<evidence type="ECO:0000256" key="3">
    <source>
        <dbReference type="ARBA" id="ARBA00022670"/>
    </source>
</evidence>
<keyword evidence="5" id="KW-0862">Zinc</keyword>
<dbReference type="PANTHER" id="PTHR11705:SF143">
    <property type="entry name" value="SLL0236 PROTEIN"/>
    <property type="match status" value="1"/>
</dbReference>
<name>A0A8J2L2V1_9HEXA</name>
<evidence type="ECO:0000256" key="1">
    <source>
        <dbReference type="ARBA" id="ARBA00001947"/>
    </source>
</evidence>
<organism evidence="9 10">
    <name type="scientific">Allacma fusca</name>
    <dbReference type="NCBI Taxonomy" id="39272"/>
    <lineage>
        <taxon>Eukaryota</taxon>
        <taxon>Metazoa</taxon>
        <taxon>Ecdysozoa</taxon>
        <taxon>Arthropoda</taxon>
        <taxon>Hexapoda</taxon>
        <taxon>Collembola</taxon>
        <taxon>Symphypleona</taxon>
        <taxon>Sminthuridae</taxon>
        <taxon>Allacma</taxon>
    </lineage>
</organism>
<dbReference type="GO" id="GO:0005615">
    <property type="term" value="C:extracellular space"/>
    <property type="evidence" value="ECO:0007669"/>
    <property type="project" value="TreeGrafter"/>
</dbReference>
<evidence type="ECO:0000256" key="6">
    <source>
        <dbReference type="ARBA" id="ARBA00023049"/>
    </source>
</evidence>
<dbReference type="OrthoDB" id="3626597at2759"/>
<dbReference type="EMBL" id="CAJVCH010535901">
    <property type="protein sequence ID" value="CAG7825353.1"/>
    <property type="molecule type" value="Genomic_DNA"/>
</dbReference>
<dbReference type="GO" id="GO:0004181">
    <property type="term" value="F:metallocarboxypeptidase activity"/>
    <property type="evidence" value="ECO:0007669"/>
    <property type="project" value="InterPro"/>
</dbReference>
<comment type="caution">
    <text evidence="9">The sequence shown here is derived from an EMBL/GenBank/DDBJ whole genome shotgun (WGS) entry which is preliminary data.</text>
</comment>
<proteinExistence type="inferred from homology"/>
<evidence type="ECO:0000313" key="9">
    <source>
        <dbReference type="EMBL" id="CAG7825353.1"/>
    </source>
</evidence>
<dbReference type="Proteomes" id="UP000708208">
    <property type="component" value="Unassembled WGS sequence"/>
</dbReference>
<sequence>MWRKTRSINKGSECVGTDPNRNWDYQWMTAGSSKNPCSDVSREDAGSEAFSEVEIRSLAKYYQTIGNDV</sequence>
<dbReference type="GO" id="GO:0006508">
    <property type="term" value="P:proteolysis"/>
    <property type="evidence" value="ECO:0007669"/>
    <property type="project" value="UniProtKB-KW"/>
</dbReference>
<protein>
    <recommendedName>
        <fullName evidence="8">Peptidase M14 domain-containing protein</fullName>
    </recommendedName>
</protein>
<keyword evidence="4" id="KW-0378">Hydrolase</keyword>
<comment type="caution">
    <text evidence="7">Lacks conserved residue(s) required for the propagation of feature annotation.</text>
</comment>
<keyword evidence="6" id="KW-0482">Metalloprotease</keyword>
<feature type="non-terminal residue" evidence="9">
    <location>
        <position position="1"/>
    </location>
</feature>
<evidence type="ECO:0000256" key="5">
    <source>
        <dbReference type="ARBA" id="ARBA00022833"/>
    </source>
</evidence>
<comment type="similarity">
    <text evidence="2 7">Belongs to the peptidase M14 family.</text>
</comment>
<evidence type="ECO:0000313" key="10">
    <source>
        <dbReference type="Proteomes" id="UP000708208"/>
    </source>
</evidence>
<evidence type="ECO:0000259" key="8">
    <source>
        <dbReference type="PROSITE" id="PS52035"/>
    </source>
</evidence>
<keyword evidence="10" id="KW-1185">Reference proteome</keyword>
<dbReference type="AlphaFoldDB" id="A0A8J2L2V1"/>
<keyword evidence="3" id="KW-0645">Protease</keyword>
<feature type="domain" description="Peptidase M14" evidence="8">
    <location>
        <begin position="1"/>
        <end position="69"/>
    </location>
</feature>
<dbReference type="PROSITE" id="PS52035">
    <property type="entry name" value="PEPTIDASE_M14"/>
    <property type="match status" value="1"/>
</dbReference>
<dbReference type="InterPro" id="IPR000834">
    <property type="entry name" value="Peptidase_M14"/>
</dbReference>
<accession>A0A8J2L2V1</accession>
<dbReference type="Pfam" id="PF00246">
    <property type="entry name" value="Peptidase_M14"/>
    <property type="match status" value="1"/>
</dbReference>
<comment type="cofactor">
    <cofactor evidence="1">
        <name>Zn(2+)</name>
        <dbReference type="ChEBI" id="CHEBI:29105"/>
    </cofactor>
</comment>
<evidence type="ECO:0000256" key="4">
    <source>
        <dbReference type="ARBA" id="ARBA00022801"/>
    </source>
</evidence>